<keyword evidence="10" id="KW-1006">Bacterial flagellum protein export</keyword>
<dbReference type="GO" id="GO:0009288">
    <property type="term" value="C:bacterial-type flagellum"/>
    <property type="evidence" value="ECO:0007669"/>
    <property type="project" value="InterPro"/>
</dbReference>
<keyword evidence="9" id="KW-0472">Membrane</keyword>
<dbReference type="GO" id="GO:0005886">
    <property type="term" value="C:plasma membrane"/>
    <property type="evidence" value="ECO:0007669"/>
    <property type="project" value="UniProtKB-SubCell"/>
</dbReference>
<gene>
    <name evidence="12" type="primary">fliJ</name>
    <name evidence="12" type="ORF">C6I21_10515</name>
</gene>
<dbReference type="EMBL" id="PVNS01000009">
    <property type="protein sequence ID" value="PRO65229.1"/>
    <property type="molecule type" value="Genomic_DNA"/>
</dbReference>
<dbReference type="GO" id="GO:0015031">
    <property type="term" value="P:protein transport"/>
    <property type="evidence" value="ECO:0007669"/>
    <property type="project" value="UniProtKB-KW"/>
</dbReference>
<dbReference type="Pfam" id="PF02050">
    <property type="entry name" value="FliJ"/>
    <property type="match status" value="1"/>
</dbReference>
<evidence type="ECO:0000256" key="5">
    <source>
        <dbReference type="ARBA" id="ARBA00022475"/>
    </source>
</evidence>
<dbReference type="AlphaFoldDB" id="A0A2P6MG11"/>
<organism evidence="12 13">
    <name type="scientific">Alkalicoccus urumqiensis</name>
    <name type="common">Bacillus urumqiensis</name>
    <dbReference type="NCBI Taxonomy" id="1548213"/>
    <lineage>
        <taxon>Bacteria</taxon>
        <taxon>Bacillati</taxon>
        <taxon>Bacillota</taxon>
        <taxon>Bacilli</taxon>
        <taxon>Bacillales</taxon>
        <taxon>Bacillaceae</taxon>
        <taxon>Alkalicoccus</taxon>
    </lineage>
</organism>
<keyword evidence="13" id="KW-1185">Reference proteome</keyword>
<dbReference type="InterPro" id="IPR012823">
    <property type="entry name" value="Flagell_FliJ"/>
</dbReference>
<evidence type="ECO:0000256" key="1">
    <source>
        <dbReference type="ARBA" id="ARBA00004413"/>
    </source>
</evidence>
<evidence type="ECO:0000256" key="7">
    <source>
        <dbReference type="ARBA" id="ARBA00022795"/>
    </source>
</evidence>
<protein>
    <recommendedName>
        <fullName evidence="3">Flagellar FliJ protein</fullName>
    </recommendedName>
</protein>
<sequence length="145" mass="17238">MEFRYSLQKVLELKDREKNVAATAYNEAAASFESCATELYDHLRKKEELENGSIPQNGGTISIMEMQQRQKQLDFLKERIQDLQVKTQKARRDMTDKERFLQMKAVDVKKYERMKVKEQEKASSLEKHLEQKFLDEISVQQYVRK</sequence>
<keyword evidence="4" id="KW-0813">Transport</keyword>
<dbReference type="GO" id="GO:0071973">
    <property type="term" value="P:bacterial-type flagellum-dependent cell motility"/>
    <property type="evidence" value="ECO:0007669"/>
    <property type="project" value="InterPro"/>
</dbReference>
<keyword evidence="6" id="KW-0145">Chemotaxis</keyword>
<evidence type="ECO:0000256" key="3">
    <source>
        <dbReference type="ARBA" id="ARBA00020392"/>
    </source>
</evidence>
<comment type="caution">
    <text evidence="12">The sequence shown here is derived from an EMBL/GenBank/DDBJ whole genome shotgun (WGS) entry which is preliminary data.</text>
</comment>
<evidence type="ECO:0000256" key="8">
    <source>
        <dbReference type="ARBA" id="ARBA00022927"/>
    </source>
</evidence>
<comment type="similarity">
    <text evidence="2">Belongs to the FliJ family.</text>
</comment>
<dbReference type="NCBIfam" id="TIGR02473">
    <property type="entry name" value="flagell_FliJ"/>
    <property type="match status" value="1"/>
</dbReference>
<feature type="coiled-coil region" evidence="11">
    <location>
        <begin position="66"/>
        <end position="128"/>
    </location>
</feature>
<evidence type="ECO:0000313" key="13">
    <source>
        <dbReference type="Proteomes" id="UP000243650"/>
    </source>
</evidence>
<dbReference type="Proteomes" id="UP000243650">
    <property type="component" value="Unassembled WGS sequence"/>
</dbReference>
<dbReference type="InterPro" id="IPR053716">
    <property type="entry name" value="Flag_assembly_chemotaxis_eff"/>
</dbReference>
<evidence type="ECO:0000256" key="9">
    <source>
        <dbReference type="ARBA" id="ARBA00023136"/>
    </source>
</evidence>
<keyword evidence="11" id="KW-0175">Coiled coil</keyword>
<keyword evidence="12" id="KW-0969">Cilium</keyword>
<keyword evidence="12" id="KW-0966">Cell projection</keyword>
<accession>A0A2P6MG11</accession>
<dbReference type="Gene3D" id="1.10.287.1700">
    <property type="match status" value="1"/>
</dbReference>
<dbReference type="GO" id="GO:0006935">
    <property type="term" value="P:chemotaxis"/>
    <property type="evidence" value="ECO:0007669"/>
    <property type="project" value="UniProtKB-KW"/>
</dbReference>
<keyword evidence="5" id="KW-1003">Cell membrane</keyword>
<evidence type="ECO:0000313" key="12">
    <source>
        <dbReference type="EMBL" id="PRO65229.1"/>
    </source>
</evidence>
<comment type="subcellular location">
    <subcellularLocation>
        <location evidence="1">Cell membrane</location>
        <topology evidence="1">Peripheral membrane protein</topology>
        <orientation evidence="1">Cytoplasmic side</orientation>
    </subcellularLocation>
</comment>
<proteinExistence type="inferred from homology"/>
<keyword evidence="7" id="KW-1005">Bacterial flagellum biogenesis</keyword>
<keyword evidence="12" id="KW-0282">Flagellum</keyword>
<dbReference type="RefSeq" id="WP_105959429.1">
    <property type="nucleotide sequence ID" value="NZ_PVNS01000009.1"/>
</dbReference>
<evidence type="ECO:0000256" key="6">
    <source>
        <dbReference type="ARBA" id="ARBA00022500"/>
    </source>
</evidence>
<evidence type="ECO:0000256" key="2">
    <source>
        <dbReference type="ARBA" id="ARBA00010004"/>
    </source>
</evidence>
<dbReference type="GO" id="GO:0044781">
    <property type="term" value="P:bacterial-type flagellum organization"/>
    <property type="evidence" value="ECO:0007669"/>
    <property type="project" value="UniProtKB-KW"/>
</dbReference>
<keyword evidence="8" id="KW-0653">Protein transport</keyword>
<evidence type="ECO:0000256" key="11">
    <source>
        <dbReference type="SAM" id="Coils"/>
    </source>
</evidence>
<name>A0A2P6MG11_ALKUR</name>
<dbReference type="OrthoDB" id="2968361at2"/>
<evidence type="ECO:0000256" key="4">
    <source>
        <dbReference type="ARBA" id="ARBA00022448"/>
    </source>
</evidence>
<reference evidence="12 13" key="1">
    <citation type="submission" date="2018-03" db="EMBL/GenBank/DDBJ databases">
        <title>Bacillus urumqiensis sp. nov., a moderately haloalkaliphilic bacterium isolated from a salt lake.</title>
        <authorList>
            <person name="Zhao B."/>
            <person name="Liao Z."/>
        </authorList>
    </citation>
    <scope>NUCLEOTIDE SEQUENCE [LARGE SCALE GENOMIC DNA]</scope>
    <source>
        <strain evidence="12 13">BZ-SZ-XJ18</strain>
    </source>
</reference>
<evidence type="ECO:0000256" key="10">
    <source>
        <dbReference type="ARBA" id="ARBA00023225"/>
    </source>
</evidence>